<dbReference type="EMBL" id="IACL01024009">
    <property type="protein sequence ID" value="LAB01820.1"/>
    <property type="molecule type" value="Transcribed_RNA"/>
</dbReference>
<evidence type="ECO:0000313" key="1">
    <source>
        <dbReference type="EMBL" id="LAB01820.1"/>
    </source>
</evidence>
<protein>
    <recommendedName>
        <fullName evidence="2">Reverse transcriptase domain-containing protein</fullName>
    </recommendedName>
</protein>
<name>A0A2D4JZD6_9SAUR</name>
<evidence type="ECO:0008006" key="2">
    <source>
        <dbReference type="Google" id="ProtNLM"/>
    </source>
</evidence>
<proteinExistence type="predicted"/>
<accession>A0A2D4JZD6</accession>
<dbReference type="PANTHER" id="PTHR31635:SF196">
    <property type="entry name" value="REVERSE TRANSCRIPTASE DOMAIN-CONTAINING PROTEIN-RELATED"/>
    <property type="match status" value="1"/>
</dbReference>
<dbReference type="PANTHER" id="PTHR31635">
    <property type="entry name" value="REVERSE TRANSCRIPTASE DOMAIN-CONTAINING PROTEIN-RELATED"/>
    <property type="match status" value="1"/>
</dbReference>
<organism evidence="1">
    <name type="scientific">Micrurus paraensis</name>
    <dbReference type="NCBI Taxonomy" id="1970185"/>
    <lineage>
        <taxon>Eukaryota</taxon>
        <taxon>Metazoa</taxon>
        <taxon>Chordata</taxon>
        <taxon>Craniata</taxon>
        <taxon>Vertebrata</taxon>
        <taxon>Euteleostomi</taxon>
        <taxon>Lepidosauria</taxon>
        <taxon>Squamata</taxon>
        <taxon>Bifurcata</taxon>
        <taxon>Unidentata</taxon>
        <taxon>Episquamata</taxon>
        <taxon>Toxicofera</taxon>
        <taxon>Serpentes</taxon>
        <taxon>Colubroidea</taxon>
        <taxon>Elapidae</taxon>
        <taxon>Elapinae</taxon>
        <taxon>Micrurus</taxon>
    </lineage>
</organism>
<sequence>MQLSLTGRIVAIKMNILSKVFYLYQKIPIKLGKKYFEDINKIVLKYIWQRKKVRINIKMLQDVRTRGGFGLPNWEIYYQATALTWMKEWITLRNKRLLTLEGHDL</sequence>
<reference evidence="1" key="1">
    <citation type="submission" date="2017-07" db="EMBL/GenBank/DDBJ databases">
        <authorList>
            <person name="Mikheyev A."/>
            <person name="Grau M."/>
        </authorList>
    </citation>
    <scope>NUCLEOTIDE SEQUENCE</scope>
    <source>
        <tissue evidence="1">Venom_gland</tissue>
    </source>
</reference>
<reference evidence="1" key="2">
    <citation type="submission" date="2017-11" db="EMBL/GenBank/DDBJ databases">
        <title>Coralsnake Venomics: Analyses of Venom Gland Transcriptomes and Proteomes of Six Brazilian Taxa.</title>
        <authorList>
            <person name="Aird S.D."/>
            <person name="Jorge da Silva N."/>
            <person name="Qiu L."/>
            <person name="Villar-Briones A."/>
            <person name="Aparecida-Saddi V."/>
            <person name="Campos-Telles M.P."/>
            <person name="Grau M."/>
            <person name="Mikheyev A.S."/>
        </authorList>
    </citation>
    <scope>NUCLEOTIDE SEQUENCE</scope>
    <source>
        <tissue evidence="1">Venom_gland</tissue>
    </source>
</reference>
<dbReference type="AlphaFoldDB" id="A0A2D4JZD6"/>